<feature type="compositionally biased region" description="Polar residues" evidence="4">
    <location>
        <begin position="442"/>
        <end position="461"/>
    </location>
</feature>
<feature type="domain" description="H15" evidence="5">
    <location>
        <begin position="46"/>
        <end position="116"/>
    </location>
</feature>
<dbReference type="Gramene" id="mRNA:HanXRQr2_Chr15g0688351">
    <property type="protein sequence ID" value="mRNA:HanXRQr2_Chr15g0688351"/>
    <property type="gene ID" value="HanXRQr2_Chr15g0688351"/>
</dbReference>
<reference evidence="6 8" key="1">
    <citation type="journal article" date="2017" name="Nature">
        <title>The sunflower genome provides insights into oil metabolism, flowering and Asterid evolution.</title>
        <authorList>
            <person name="Badouin H."/>
            <person name="Gouzy J."/>
            <person name="Grassa C.J."/>
            <person name="Murat F."/>
            <person name="Staton S.E."/>
            <person name="Cottret L."/>
            <person name="Lelandais-Briere C."/>
            <person name="Owens G.L."/>
            <person name="Carrere S."/>
            <person name="Mayjonade B."/>
            <person name="Legrand L."/>
            <person name="Gill N."/>
            <person name="Kane N.C."/>
            <person name="Bowers J.E."/>
            <person name="Hubner S."/>
            <person name="Bellec A."/>
            <person name="Berard A."/>
            <person name="Berges H."/>
            <person name="Blanchet N."/>
            <person name="Boniface M.C."/>
            <person name="Brunel D."/>
            <person name="Catrice O."/>
            <person name="Chaidir N."/>
            <person name="Claudel C."/>
            <person name="Donnadieu C."/>
            <person name="Faraut T."/>
            <person name="Fievet G."/>
            <person name="Helmstetter N."/>
            <person name="King M."/>
            <person name="Knapp S.J."/>
            <person name="Lai Z."/>
            <person name="Le Paslier M.C."/>
            <person name="Lippi Y."/>
            <person name="Lorenzon L."/>
            <person name="Mandel J.R."/>
            <person name="Marage G."/>
            <person name="Marchand G."/>
            <person name="Marquand E."/>
            <person name="Bret-Mestries E."/>
            <person name="Morien E."/>
            <person name="Nambeesan S."/>
            <person name="Nguyen T."/>
            <person name="Pegot-Espagnet P."/>
            <person name="Pouilly N."/>
            <person name="Raftis F."/>
            <person name="Sallet E."/>
            <person name="Schiex T."/>
            <person name="Thomas J."/>
            <person name="Vandecasteele C."/>
            <person name="Vares D."/>
            <person name="Vear F."/>
            <person name="Vautrin S."/>
            <person name="Crespi M."/>
            <person name="Mangin B."/>
            <person name="Burke J.M."/>
            <person name="Salse J."/>
            <person name="Munos S."/>
            <person name="Vincourt P."/>
            <person name="Rieseberg L.H."/>
            <person name="Langlade N.B."/>
        </authorList>
    </citation>
    <scope>NUCLEOTIDE SEQUENCE [LARGE SCALE GENOMIC DNA]</scope>
    <source>
        <strain evidence="8">cv. SF193</strain>
        <tissue evidence="6">Leaves</tissue>
    </source>
</reference>
<feature type="region of interest" description="Disordered" evidence="4">
    <location>
        <begin position="441"/>
        <end position="661"/>
    </location>
</feature>
<evidence type="ECO:0000256" key="1">
    <source>
        <dbReference type="ARBA" id="ARBA00004123"/>
    </source>
</evidence>
<dbReference type="SMART" id="SM00526">
    <property type="entry name" value="H15"/>
    <property type="match status" value="1"/>
</dbReference>
<proteinExistence type="predicted"/>
<sequence length="661" mass="75499">MEKLQEALIQFTHSNPNLFPNDANNSYPLLIQHCFPKFFSDFQTPNHPPYAAMIYKAIQELNKKGGSSEKSISDHIQKEYTDLPWAHSTLLKHHLEKLCDRNEICITDKQCYLLAGIESESRNKSSKPSKKHKKDKSQPNSEACKKSSRPSKKYKKKEKNPSGVQKTSAKEHIELLKRKRKLGLKSIKKNSKRAKKRLINNEVTVDESHEQKQTSEITMGDIQIQERNGLRKRKRKHGLKSKRKSSKHTKKHAINEDTELQLLGEANLEQNNEVIDDVSAEQNQIVEVNMGDIQIQEQNEAGQVSDRDNSGYVNLEQTQTKKNPELLQIEESPGSNPVLHGNGKRVWTRSQWKTVLKKDALGGSSELTDSLGYANMSKDKPDIVEYLSNEKQQAMEIIEVKSAVDIEPLQISRSTSLDKPLIEFLKPTSSKVIYRFPDDETTTAPSATEVQDPISFQQDQQPEMLPLVDERKYKRRGRHPKPMESEISKVKSQQSPKKLIIQFSDNEPTTAPSSTEAQDSISSQQDQQTEKLPLDDKPMYKRRGRRPKPMESEKSTVKGQQSDKKLIPEFPADEPTTAPSSIEVQDPIGSQQDQQLEKVPLDDKPKHKRRGRPPKRMQREKSKFKSQQLAKKCKAGKKKGQPKNKGHVKHKMTRRSSREPS</sequence>
<dbReference type="GO" id="GO:0006334">
    <property type="term" value="P:nucleosome assembly"/>
    <property type="evidence" value="ECO:0007669"/>
    <property type="project" value="InterPro"/>
</dbReference>
<dbReference type="InterPro" id="IPR005818">
    <property type="entry name" value="Histone_H1/H5_H15"/>
</dbReference>
<dbReference type="GO" id="GO:0045910">
    <property type="term" value="P:negative regulation of DNA recombination"/>
    <property type="evidence" value="ECO:0000318"/>
    <property type="project" value="GO_Central"/>
</dbReference>
<dbReference type="Proteomes" id="UP000215914">
    <property type="component" value="Chromosome 15"/>
</dbReference>
<keyword evidence="3" id="KW-0539">Nucleus</keyword>
<organism evidence="7 8">
    <name type="scientific">Helianthus annuus</name>
    <name type="common">Common sunflower</name>
    <dbReference type="NCBI Taxonomy" id="4232"/>
    <lineage>
        <taxon>Eukaryota</taxon>
        <taxon>Viridiplantae</taxon>
        <taxon>Streptophyta</taxon>
        <taxon>Embryophyta</taxon>
        <taxon>Tracheophyta</taxon>
        <taxon>Spermatophyta</taxon>
        <taxon>Magnoliopsida</taxon>
        <taxon>eudicotyledons</taxon>
        <taxon>Gunneridae</taxon>
        <taxon>Pentapetalae</taxon>
        <taxon>asterids</taxon>
        <taxon>campanulids</taxon>
        <taxon>Asterales</taxon>
        <taxon>Asteraceae</taxon>
        <taxon>Asteroideae</taxon>
        <taxon>Heliantheae alliance</taxon>
        <taxon>Heliantheae</taxon>
        <taxon>Helianthus</taxon>
    </lineage>
</organism>
<evidence type="ECO:0000259" key="5">
    <source>
        <dbReference type="PROSITE" id="PS51504"/>
    </source>
</evidence>
<dbReference type="InterPro" id="IPR036388">
    <property type="entry name" value="WH-like_DNA-bd_sf"/>
</dbReference>
<accession>A0A251S8H4</accession>
<feature type="compositionally biased region" description="Polar residues" evidence="4">
    <location>
        <begin position="503"/>
        <end position="517"/>
    </location>
</feature>
<dbReference type="GO" id="GO:0030261">
    <property type="term" value="P:chromosome condensation"/>
    <property type="evidence" value="ECO:0000318"/>
    <property type="project" value="GO_Central"/>
</dbReference>
<feature type="compositionally biased region" description="Basic and acidic residues" evidence="4">
    <location>
        <begin position="595"/>
        <end position="605"/>
    </location>
</feature>
<dbReference type="EMBL" id="CM007904">
    <property type="protein sequence ID" value="OTF94872.1"/>
    <property type="molecule type" value="Genomic_DNA"/>
</dbReference>
<feature type="compositionally biased region" description="Basic and acidic residues" evidence="4">
    <location>
        <begin position="548"/>
        <end position="567"/>
    </location>
</feature>
<dbReference type="AlphaFoldDB" id="A0A251S8H4"/>
<dbReference type="PANTHER" id="PTHR11467">
    <property type="entry name" value="HISTONE H1"/>
    <property type="match status" value="1"/>
</dbReference>
<dbReference type="Gene3D" id="1.10.10.10">
    <property type="entry name" value="Winged helix-like DNA-binding domain superfamily/Winged helix DNA-binding domain"/>
    <property type="match status" value="1"/>
</dbReference>
<feature type="compositionally biased region" description="Polar residues" evidence="4">
    <location>
        <begin position="577"/>
        <end position="594"/>
    </location>
</feature>
<dbReference type="InParanoid" id="A0A251S8H4"/>
<dbReference type="OrthoDB" id="1110759at2759"/>
<evidence type="ECO:0000313" key="6">
    <source>
        <dbReference type="EMBL" id="KAF5764122.1"/>
    </source>
</evidence>
<feature type="compositionally biased region" description="Basic residues" evidence="4">
    <location>
        <begin position="124"/>
        <end position="135"/>
    </location>
</feature>
<feature type="compositionally biased region" description="Basic residues" evidence="4">
    <location>
        <begin position="606"/>
        <end position="616"/>
    </location>
</feature>
<dbReference type="InterPro" id="IPR036390">
    <property type="entry name" value="WH_DNA-bd_sf"/>
</dbReference>
<feature type="compositionally biased region" description="Basic residues" evidence="4">
    <location>
        <begin position="230"/>
        <end position="252"/>
    </location>
</feature>
<dbReference type="GO" id="GO:0005730">
    <property type="term" value="C:nucleolus"/>
    <property type="evidence" value="ECO:0000318"/>
    <property type="project" value="GO_Central"/>
</dbReference>
<dbReference type="GO" id="GO:0005634">
    <property type="term" value="C:nucleus"/>
    <property type="evidence" value="ECO:0000318"/>
    <property type="project" value="GO_Central"/>
</dbReference>
<feature type="region of interest" description="Disordered" evidence="4">
    <location>
        <begin position="204"/>
        <end position="258"/>
    </location>
</feature>
<protein>
    <submittedName>
        <fullName evidence="6">Linker histone H1/H5, domain H15, winged helix-like DNA-binding domain superfamily</fullName>
    </submittedName>
    <submittedName>
        <fullName evidence="7">Putative winged helix-turn-helix DNA-binding domain-containing protein</fullName>
    </submittedName>
</protein>
<evidence type="ECO:0000256" key="3">
    <source>
        <dbReference type="ARBA" id="ARBA00023242"/>
    </source>
</evidence>
<feature type="compositionally biased region" description="Basic and acidic residues" evidence="4">
    <location>
        <begin position="528"/>
        <end position="539"/>
    </location>
</feature>
<dbReference type="SUPFAM" id="SSF46785">
    <property type="entry name" value="Winged helix' DNA-binding domain"/>
    <property type="match status" value="1"/>
</dbReference>
<keyword evidence="8" id="KW-1185">Reference proteome</keyword>
<dbReference type="Pfam" id="PF00538">
    <property type="entry name" value="Linker_histone"/>
    <property type="match status" value="1"/>
</dbReference>
<name>A0A251S8H4_HELAN</name>
<dbReference type="EMBL" id="MNCJ02000330">
    <property type="protein sequence ID" value="KAF5764122.1"/>
    <property type="molecule type" value="Genomic_DNA"/>
</dbReference>
<evidence type="ECO:0000313" key="7">
    <source>
        <dbReference type="EMBL" id="OTF94872.1"/>
    </source>
</evidence>
<reference evidence="6" key="3">
    <citation type="submission" date="2020-06" db="EMBL/GenBank/DDBJ databases">
        <title>Helianthus annuus Genome sequencing and assembly Release 2.</title>
        <authorList>
            <person name="Gouzy J."/>
            <person name="Langlade N."/>
            <person name="Munos S."/>
        </authorList>
    </citation>
    <scope>NUCLEOTIDE SEQUENCE</scope>
    <source>
        <tissue evidence="6">Leaves</tissue>
    </source>
</reference>
<reference evidence="7" key="2">
    <citation type="submission" date="2017-02" db="EMBL/GenBank/DDBJ databases">
        <title>Sunflower complete genome.</title>
        <authorList>
            <person name="Langlade N."/>
            <person name="Munos S."/>
        </authorList>
    </citation>
    <scope>NUCLEOTIDE SEQUENCE [LARGE SCALE GENOMIC DNA]</scope>
    <source>
        <tissue evidence="7">Leaves</tissue>
    </source>
</reference>
<evidence type="ECO:0000256" key="2">
    <source>
        <dbReference type="ARBA" id="ARBA00023125"/>
    </source>
</evidence>
<keyword evidence="2 7" id="KW-0238">DNA-binding</keyword>
<feature type="region of interest" description="Disordered" evidence="4">
    <location>
        <begin position="121"/>
        <end position="172"/>
    </location>
</feature>
<gene>
    <name evidence="7" type="ORF">HannXRQ_Chr15g0476831</name>
    <name evidence="6" type="ORF">HanXRQr2_Chr15g0688351</name>
</gene>
<feature type="compositionally biased region" description="Low complexity" evidence="4">
    <location>
        <begin position="518"/>
        <end position="527"/>
    </location>
</feature>
<dbReference type="PANTHER" id="PTHR11467:SF109">
    <property type="entry name" value="H15 DOMAIN-CONTAINING PROTEIN"/>
    <property type="match status" value="1"/>
</dbReference>
<evidence type="ECO:0000313" key="8">
    <source>
        <dbReference type="Proteomes" id="UP000215914"/>
    </source>
</evidence>
<dbReference type="STRING" id="4232.A0A251S8H4"/>
<feature type="compositionally biased region" description="Basic residues" evidence="4">
    <location>
        <begin position="146"/>
        <end position="158"/>
    </location>
</feature>
<dbReference type="GO" id="GO:0031492">
    <property type="term" value="F:nucleosomal DNA binding"/>
    <property type="evidence" value="ECO:0000318"/>
    <property type="project" value="GO_Central"/>
</dbReference>
<evidence type="ECO:0000256" key="4">
    <source>
        <dbReference type="SAM" id="MobiDB-lite"/>
    </source>
</evidence>
<dbReference type="GO" id="GO:0003690">
    <property type="term" value="F:double-stranded DNA binding"/>
    <property type="evidence" value="ECO:0000318"/>
    <property type="project" value="GO_Central"/>
</dbReference>
<dbReference type="GO" id="GO:0000786">
    <property type="term" value="C:nucleosome"/>
    <property type="evidence" value="ECO:0007669"/>
    <property type="project" value="InterPro"/>
</dbReference>
<comment type="subcellular location">
    <subcellularLocation>
        <location evidence="1">Nucleus</location>
    </subcellularLocation>
</comment>
<feature type="compositionally biased region" description="Basic residues" evidence="4">
    <location>
        <begin position="631"/>
        <end position="655"/>
    </location>
</feature>
<dbReference type="PROSITE" id="PS51504">
    <property type="entry name" value="H15"/>
    <property type="match status" value="1"/>
</dbReference>